<keyword evidence="3 7" id="KW-0812">Transmembrane</keyword>
<sequence length="307" mass="32690">MSETSRVDALFSPWAPSLVGLGIPALAAIGYAAGAMVARGRGIHWPAWRIVIWMATCVLAAWTFAGPPQALRAVNPWMDGVSIGISAALLPLGVALGDPVKLIELLRGRRIGWARGRIARFFMFPGVASLLSAVVLTYAITSEWYQAALTQSLSWALLLLTAFVTGLAVNLPLLSDDLMPEWATPAVKTLVAFADGLFDAIPGLVMMLLVNKYSGGALLAIAEVVGIPMIAATVVMWVRADAEEQKQIDAELDAREAAASRPAGPPADAVGAPTRPESPRPDGDPADAEGEGLWWLDDPRFADRFRK</sequence>
<name>A0ABZ0SP64_9MICO</name>
<reference evidence="8 9" key="1">
    <citation type="submission" date="2023-11" db="EMBL/GenBank/DDBJ databases">
        <title>Genome sequence of Microbacterium rhizosphaerae KACC 19337.</title>
        <authorList>
            <person name="Choi H."/>
            <person name="Kim S."/>
            <person name="Kim Y."/>
            <person name="Kwon S.-W."/>
            <person name="Heo J."/>
        </authorList>
    </citation>
    <scope>NUCLEOTIDE SEQUENCE [LARGE SCALE GENOMIC DNA]</scope>
    <source>
        <strain evidence="8 9">KACC 19337</strain>
    </source>
</reference>
<dbReference type="EMBL" id="CP139368">
    <property type="protein sequence ID" value="WPR89047.1"/>
    <property type="molecule type" value="Genomic_DNA"/>
</dbReference>
<organism evidence="8 9">
    <name type="scientific">Microbacterium rhizosphaerae</name>
    <dbReference type="NCBI Taxonomy" id="1678237"/>
    <lineage>
        <taxon>Bacteria</taxon>
        <taxon>Bacillati</taxon>
        <taxon>Actinomycetota</taxon>
        <taxon>Actinomycetes</taxon>
        <taxon>Micrococcales</taxon>
        <taxon>Microbacteriaceae</taxon>
        <taxon>Microbacterium</taxon>
    </lineage>
</organism>
<feature type="transmembrane region" description="Helical" evidence="7">
    <location>
        <begin position="186"/>
        <end position="210"/>
    </location>
</feature>
<evidence type="ECO:0000256" key="3">
    <source>
        <dbReference type="ARBA" id="ARBA00022692"/>
    </source>
</evidence>
<dbReference type="InterPro" id="IPR019108">
    <property type="entry name" value="Caa3_assmbl_CtaG-rel"/>
</dbReference>
<evidence type="ECO:0000256" key="5">
    <source>
        <dbReference type="ARBA" id="ARBA00023136"/>
    </source>
</evidence>
<feature type="transmembrane region" description="Helical" evidence="7">
    <location>
        <begin position="216"/>
        <end position="238"/>
    </location>
</feature>
<feature type="transmembrane region" description="Helical" evidence="7">
    <location>
        <begin position="14"/>
        <end position="34"/>
    </location>
</feature>
<keyword evidence="9" id="KW-1185">Reference proteome</keyword>
<dbReference type="Pfam" id="PF09678">
    <property type="entry name" value="Caa3_CtaG"/>
    <property type="match status" value="1"/>
</dbReference>
<evidence type="ECO:0000256" key="6">
    <source>
        <dbReference type="SAM" id="MobiDB-lite"/>
    </source>
</evidence>
<feature type="region of interest" description="Disordered" evidence="6">
    <location>
        <begin position="253"/>
        <end position="295"/>
    </location>
</feature>
<evidence type="ECO:0000313" key="8">
    <source>
        <dbReference type="EMBL" id="WPR89047.1"/>
    </source>
</evidence>
<dbReference type="Proteomes" id="UP001323798">
    <property type="component" value="Chromosome"/>
</dbReference>
<evidence type="ECO:0000256" key="4">
    <source>
        <dbReference type="ARBA" id="ARBA00022989"/>
    </source>
</evidence>
<keyword evidence="2" id="KW-1003">Cell membrane</keyword>
<accession>A0ABZ0SP64</accession>
<evidence type="ECO:0000256" key="2">
    <source>
        <dbReference type="ARBA" id="ARBA00022475"/>
    </source>
</evidence>
<feature type="transmembrane region" description="Helical" evidence="7">
    <location>
        <begin position="153"/>
        <end position="174"/>
    </location>
</feature>
<comment type="subcellular location">
    <subcellularLocation>
        <location evidence="1">Cell membrane</location>
        <topology evidence="1">Multi-pass membrane protein</topology>
    </subcellularLocation>
</comment>
<proteinExistence type="predicted"/>
<feature type="transmembrane region" description="Helical" evidence="7">
    <location>
        <begin position="46"/>
        <end position="65"/>
    </location>
</feature>
<dbReference type="RefSeq" id="WP_320941764.1">
    <property type="nucleotide sequence ID" value="NZ_BAABEU010000001.1"/>
</dbReference>
<protein>
    <submittedName>
        <fullName evidence="8">Cytochrome c oxidase assembly protein</fullName>
    </submittedName>
</protein>
<evidence type="ECO:0000256" key="1">
    <source>
        <dbReference type="ARBA" id="ARBA00004651"/>
    </source>
</evidence>
<feature type="transmembrane region" description="Helical" evidence="7">
    <location>
        <begin position="118"/>
        <end position="141"/>
    </location>
</feature>
<keyword evidence="4 7" id="KW-1133">Transmembrane helix</keyword>
<evidence type="ECO:0000256" key="7">
    <source>
        <dbReference type="SAM" id="Phobius"/>
    </source>
</evidence>
<evidence type="ECO:0000313" key="9">
    <source>
        <dbReference type="Proteomes" id="UP001323798"/>
    </source>
</evidence>
<feature type="transmembrane region" description="Helical" evidence="7">
    <location>
        <begin position="77"/>
        <end position="97"/>
    </location>
</feature>
<gene>
    <name evidence="8" type="ORF">SM116_14970</name>
</gene>
<keyword evidence="5 7" id="KW-0472">Membrane</keyword>